<evidence type="ECO:0000313" key="4">
    <source>
        <dbReference type="Proteomes" id="UP001149163"/>
    </source>
</evidence>
<gene>
    <name evidence="3" type="ORF">N7482_001435</name>
</gene>
<dbReference type="InterPro" id="IPR007111">
    <property type="entry name" value="NACHT_NTPase"/>
</dbReference>
<evidence type="ECO:0000313" key="3">
    <source>
        <dbReference type="EMBL" id="KAJ5175558.1"/>
    </source>
</evidence>
<dbReference type="RefSeq" id="XP_056547166.1">
    <property type="nucleotide sequence ID" value="XM_056683560.1"/>
</dbReference>
<dbReference type="OrthoDB" id="21416at2759"/>
<keyword evidence="1" id="KW-0677">Repeat</keyword>
<reference evidence="3" key="2">
    <citation type="journal article" date="2023" name="IMA Fungus">
        <title>Comparative genomic study of the Penicillium genus elucidates a diverse pangenome and 15 lateral gene transfer events.</title>
        <authorList>
            <person name="Petersen C."/>
            <person name="Sorensen T."/>
            <person name="Nielsen M.R."/>
            <person name="Sondergaard T.E."/>
            <person name="Sorensen J.L."/>
            <person name="Fitzpatrick D.A."/>
            <person name="Frisvad J.C."/>
            <person name="Nielsen K.L."/>
        </authorList>
    </citation>
    <scope>NUCLEOTIDE SEQUENCE</scope>
    <source>
        <strain evidence="3">IBT 26290</strain>
    </source>
</reference>
<proteinExistence type="predicted"/>
<organism evidence="3 4">
    <name type="scientific">Penicillium canariense</name>
    <dbReference type="NCBI Taxonomy" id="189055"/>
    <lineage>
        <taxon>Eukaryota</taxon>
        <taxon>Fungi</taxon>
        <taxon>Dikarya</taxon>
        <taxon>Ascomycota</taxon>
        <taxon>Pezizomycotina</taxon>
        <taxon>Eurotiomycetes</taxon>
        <taxon>Eurotiomycetidae</taxon>
        <taxon>Eurotiales</taxon>
        <taxon>Aspergillaceae</taxon>
        <taxon>Penicillium</taxon>
    </lineage>
</organism>
<dbReference type="Pfam" id="PF24883">
    <property type="entry name" value="NPHP3_N"/>
    <property type="match status" value="1"/>
</dbReference>
<sequence>MTSQVAPRLSGAFQNAKQDFLASLKDPSLFNSVSNIKSIDEVYAFAAQLQQDQSKREGLRHLCKIAPYLDRLKQYAGVIEVFIQAKPDILALIWGPIKLLLQMSDNLTQSFDAIVEAITGIGNKLPLFEAYTNIFETTDRVLDVLVLFYKDILDFYEIVLNFFAAKRWVIVFDSVWPRYKAKINVVVSSIERHSLLMTEEVSLANISEARAARIADMDRWQRTFEFQEAQDFLSVQSYISPNLYDDELDRLQRRICERTGRWLQREQVLNYWLDASNAATRVLWMQGIPGAGKTHIASMMVEKLRQSSKTVLFAFLSYRGNDVTPVSIIHSLMFQLAIGDDQFNESLKRDLRAKISNAFRSSQRNLKSNTRFARETLTELLKCVGPAYIILDGLDEVSKSEYMVDILNELLQVLDDSTEVKLFISSRAQEEIGRTLKKASAKEIRVDERNSGCIHAYVSVTTENWLSQSGYDQKDCGEIKSLLTPLSTKARGMFLYARVVMDNVQMCYTSEMVKSELRVLPEDLHEAVLDRLNKLPPSSSTLCRRALGWIGCTPVSITVEEMSFALSLDPDGKRDLPRSESLLNVVGLCGPIVEISNGYVSFVHFTVKEYLFDKENDTFLHALEATTEMTKTCLYYLSSDIFDIGIEPEMIEENILTGLYRLHWFATTQWIVLLQECERLLGSCDLPEPLLLALKHFAHECENGNFEGTVDLSSQSDHEFSTLRQKEPALQRLLVQELHFRRMDVGDWKVEDDDEGIFKQLIYRFRKECKDY</sequence>
<dbReference type="InterPro" id="IPR056884">
    <property type="entry name" value="NPHP3-like_N"/>
</dbReference>
<comment type="caution">
    <text evidence="3">The sequence shown here is derived from an EMBL/GenBank/DDBJ whole genome shotgun (WGS) entry which is preliminary data.</text>
</comment>
<dbReference type="InterPro" id="IPR027417">
    <property type="entry name" value="P-loop_NTPase"/>
</dbReference>
<evidence type="ECO:0000259" key="2">
    <source>
        <dbReference type="PROSITE" id="PS50837"/>
    </source>
</evidence>
<dbReference type="Pfam" id="PF22939">
    <property type="entry name" value="WHD_GPIID"/>
    <property type="match status" value="1"/>
</dbReference>
<accession>A0A9W9IF64</accession>
<reference evidence="3" key="1">
    <citation type="submission" date="2022-11" db="EMBL/GenBank/DDBJ databases">
        <authorList>
            <person name="Petersen C."/>
        </authorList>
    </citation>
    <scope>NUCLEOTIDE SEQUENCE</scope>
    <source>
        <strain evidence="3">IBT 26290</strain>
    </source>
</reference>
<protein>
    <submittedName>
        <fullName evidence="3">NACHT nucleoside triphosphatase</fullName>
    </submittedName>
</protein>
<dbReference type="Pfam" id="PF24809">
    <property type="entry name" value="DUF7708"/>
    <property type="match status" value="1"/>
</dbReference>
<keyword evidence="4" id="KW-1185">Reference proteome</keyword>
<dbReference type="PANTHER" id="PTHR10039">
    <property type="entry name" value="AMELOGENIN"/>
    <property type="match status" value="1"/>
</dbReference>
<dbReference type="InterPro" id="IPR056125">
    <property type="entry name" value="DUF7708"/>
</dbReference>
<dbReference type="InterPro" id="IPR054471">
    <property type="entry name" value="GPIID_WHD"/>
</dbReference>
<dbReference type="SUPFAM" id="SSF52540">
    <property type="entry name" value="P-loop containing nucleoside triphosphate hydrolases"/>
    <property type="match status" value="1"/>
</dbReference>
<dbReference type="AlphaFoldDB" id="A0A9W9IF64"/>
<feature type="domain" description="NACHT" evidence="2">
    <location>
        <begin position="281"/>
        <end position="427"/>
    </location>
</feature>
<dbReference type="EMBL" id="JAPQKN010000001">
    <property type="protein sequence ID" value="KAJ5175558.1"/>
    <property type="molecule type" value="Genomic_DNA"/>
</dbReference>
<evidence type="ECO:0000256" key="1">
    <source>
        <dbReference type="ARBA" id="ARBA00022737"/>
    </source>
</evidence>
<dbReference type="Proteomes" id="UP001149163">
    <property type="component" value="Unassembled WGS sequence"/>
</dbReference>
<dbReference type="PANTHER" id="PTHR10039:SF14">
    <property type="entry name" value="NACHT DOMAIN-CONTAINING PROTEIN"/>
    <property type="match status" value="1"/>
</dbReference>
<name>A0A9W9IF64_9EURO</name>
<dbReference type="GeneID" id="81422736"/>
<dbReference type="Gene3D" id="3.40.50.300">
    <property type="entry name" value="P-loop containing nucleotide triphosphate hydrolases"/>
    <property type="match status" value="1"/>
</dbReference>
<dbReference type="PROSITE" id="PS50837">
    <property type="entry name" value="NACHT"/>
    <property type="match status" value="1"/>
</dbReference>